<organism evidence="1">
    <name type="scientific">uncultured organism MedDCM-OCT-S04-C478</name>
    <dbReference type="NCBI Taxonomy" id="743617"/>
    <lineage>
        <taxon>unclassified sequences</taxon>
        <taxon>environmental samples</taxon>
    </lineage>
</organism>
<evidence type="ECO:0000313" key="1">
    <source>
        <dbReference type="EMBL" id="ADD96084.1"/>
    </source>
</evidence>
<protein>
    <submittedName>
        <fullName evidence="1">Uncharacterized protein</fullName>
    </submittedName>
</protein>
<proteinExistence type="predicted"/>
<reference evidence="1" key="1">
    <citation type="journal article" date="2010" name="ISME J.">
        <title>Metagenome of the Mediterranean deep chlorophyll maximum studied by direct and fosmid library 454 pyrosequencing.</title>
        <authorList>
            <person name="Ghai R."/>
            <person name="Martin-Cuadrado A.B."/>
            <person name="Molto A.G."/>
            <person name="Heredia I.G."/>
            <person name="Cabrera R."/>
            <person name="Martin J."/>
            <person name="Verdu M."/>
            <person name="Deschamps P."/>
            <person name="Moreira D."/>
            <person name="Lopez-Garcia P."/>
            <person name="Mira A."/>
            <person name="Rodriguez-Valera F."/>
        </authorList>
    </citation>
    <scope>NUCLEOTIDE SEQUENCE</scope>
</reference>
<sequence>MGWGVSSKPDLLYRPWNTKLDNGESVAIFFRDNYLSDNMFNYSSKRTDLAIAEFENTIIKIREKLLI</sequence>
<dbReference type="AlphaFoldDB" id="D6PK33"/>
<name>D6PK33_9ZZZZ</name>
<dbReference type="EMBL" id="GU943118">
    <property type="protein sequence ID" value="ADD96084.1"/>
    <property type="molecule type" value="Genomic_DNA"/>
</dbReference>
<accession>D6PK33</accession>